<dbReference type="AlphaFoldDB" id="A0A4R4Z1H3"/>
<dbReference type="OrthoDB" id="3369278at2"/>
<organism evidence="1 2">
    <name type="scientific">Kribbella antibiotica</name>
    <dbReference type="NCBI Taxonomy" id="190195"/>
    <lineage>
        <taxon>Bacteria</taxon>
        <taxon>Bacillati</taxon>
        <taxon>Actinomycetota</taxon>
        <taxon>Actinomycetes</taxon>
        <taxon>Propionibacteriales</taxon>
        <taxon>Kribbellaceae</taxon>
        <taxon>Kribbella</taxon>
    </lineage>
</organism>
<reference evidence="1 2" key="1">
    <citation type="submission" date="2019-03" db="EMBL/GenBank/DDBJ databases">
        <title>Draft genome sequences of novel Actinobacteria.</title>
        <authorList>
            <person name="Sahin N."/>
            <person name="Ay H."/>
            <person name="Saygin H."/>
        </authorList>
    </citation>
    <scope>NUCLEOTIDE SEQUENCE [LARGE SCALE GENOMIC DNA]</scope>
    <source>
        <strain evidence="1 2">JCM 13523</strain>
    </source>
</reference>
<dbReference type="Proteomes" id="UP000295124">
    <property type="component" value="Unassembled WGS sequence"/>
</dbReference>
<evidence type="ECO:0000313" key="1">
    <source>
        <dbReference type="EMBL" id="TDD51606.1"/>
    </source>
</evidence>
<comment type="caution">
    <text evidence="1">The sequence shown here is derived from an EMBL/GenBank/DDBJ whole genome shotgun (WGS) entry which is preliminary data.</text>
</comment>
<evidence type="ECO:0000313" key="2">
    <source>
        <dbReference type="Proteomes" id="UP000295124"/>
    </source>
</evidence>
<accession>A0A4R4Z1H3</accession>
<name>A0A4R4Z1H3_9ACTN</name>
<dbReference type="RefSeq" id="WP_132173404.1">
    <property type="nucleotide sequence ID" value="NZ_SMKX01000113.1"/>
</dbReference>
<gene>
    <name evidence="1" type="ORF">E1263_29945</name>
</gene>
<sequence length="244" mass="27780">MTTPRRRLTLQVVVPDAAQRQAYVEVRPLVDGEDFLMDVFTVGPGEDPGRLLRPGSPLLPADKPHEVRVAEATCTEGCCGAVYVTIRREGDSVVWSDWRNPDARNFDLPEFWFDATEYQAEVERAVADHGWEWPARTVARLLKQDLAERTDWLMHWECELGAVSAWHWEPDQINVFFFHPGSPTVEDRPWLQFRQRLAVTDADPARQAEQLAQQLIARDPRRTAEVCGGSADFARKLGYPWIGG</sequence>
<protein>
    <submittedName>
        <fullName evidence="1">Uncharacterized protein</fullName>
    </submittedName>
</protein>
<dbReference type="EMBL" id="SMKX01000113">
    <property type="protein sequence ID" value="TDD51606.1"/>
    <property type="molecule type" value="Genomic_DNA"/>
</dbReference>
<keyword evidence="2" id="KW-1185">Reference proteome</keyword>
<proteinExistence type="predicted"/>